<dbReference type="Proteomes" id="UP000258927">
    <property type="component" value="Chromosome"/>
</dbReference>
<evidence type="ECO:0000313" key="3">
    <source>
        <dbReference type="Proteomes" id="UP000258927"/>
    </source>
</evidence>
<dbReference type="InterPro" id="IPR029039">
    <property type="entry name" value="Flavoprotein-like_sf"/>
</dbReference>
<protein>
    <recommendedName>
        <fullName evidence="1">NADPH-dependent FMN reductase-like domain-containing protein</fullName>
    </recommendedName>
</protein>
<accession>A0A2R4MAB3</accession>
<proteinExistence type="predicted"/>
<feature type="domain" description="NADPH-dependent FMN reductase-like" evidence="1">
    <location>
        <begin position="3"/>
        <end position="142"/>
    </location>
</feature>
<dbReference type="GO" id="GO:0010181">
    <property type="term" value="F:FMN binding"/>
    <property type="evidence" value="ECO:0007669"/>
    <property type="project" value="TreeGrafter"/>
</dbReference>
<dbReference type="PANTHER" id="PTHR30543:SF21">
    <property type="entry name" value="NAD(P)H-DEPENDENT FMN REDUCTASE LOT6"/>
    <property type="match status" value="1"/>
</dbReference>
<dbReference type="InterPro" id="IPR005025">
    <property type="entry name" value="FMN_Rdtase-like_dom"/>
</dbReference>
<dbReference type="EMBL" id="CP021330">
    <property type="protein sequence ID" value="AVX02806.1"/>
    <property type="molecule type" value="Genomic_DNA"/>
</dbReference>
<evidence type="ECO:0000313" key="2">
    <source>
        <dbReference type="EMBL" id="AVX02806.1"/>
    </source>
</evidence>
<dbReference type="GO" id="GO:0016491">
    <property type="term" value="F:oxidoreductase activity"/>
    <property type="evidence" value="ECO:0007669"/>
    <property type="project" value="InterPro"/>
</dbReference>
<name>A0A2R4MAB3_9HYPH</name>
<dbReference type="GO" id="GO:0005829">
    <property type="term" value="C:cytosol"/>
    <property type="evidence" value="ECO:0007669"/>
    <property type="project" value="TreeGrafter"/>
</dbReference>
<dbReference type="STRING" id="1122213.GCA_000423365_02972"/>
<organism evidence="2 3">
    <name type="scientific">Maritalea myrionectae</name>
    <dbReference type="NCBI Taxonomy" id="454601"/>
    <lineage>
        <taxon>Bacteria</taxon>
        <taxon>Pseudomonadati</taxon>
        <taxon>Pseudomonadota</taxon>
        <taxon>Alphaproteobacteria</taxon>
        <taxon>Hyphomicrobiales</taxon>
        <taxon>Devosiaceae</taxon>
        <taxon>Maritalea</taxon>
    </lineage>
</organism>
<dbReference type="InterPro" id="IPR050712">
    <property type="entry name" value="NAD(P)H-dep_reductase"/>
</dbReference>
<dbReference type="KEGG" id="mmyr:MXMO3_00258"/>
<dbReference type="RefSeq" id="WP_117394688.1">
    <property type="nucleotide sequence ID" value="NZ_CP021330.1"/>
</dbReference>
<keyword evidence="3" id="KW-1185">Reference proteome</keyword>
<reference evidence="2 3" key="1">
    <citation type="submission" date="2017-05" db="EMBL/GenBank/DDBJ databases">
        <title>Genome Analysis of Maritalea myrionectae HL2708#5.</title>
        <authorList>
            <consortium name="Cotde Inc.-PKNU"/>
            <person name="Jang D."/>
            <person name="Oh H.-M."/>
        </authorList>
    </citation>
    <scope>NUCLEOTIDE SEQUENCE [LARGE SCALE GENOMIC DNA]</scope>
    <source>
        <strain evidence="2 3">HL2708#5</strain>
    </source>
</reference>
<dbReference type="Pfam" id="PF03358">
    <property type="entry name" value="FMN_red"/>
    <property type="match status" value="1"/>
</dbReference>
<evidence type="ECO:0000259" key="1">
    <source>
        <dbReference type="Pfam" id="PF03358"/>
    </source>
</evidence>
<dbReference type="Gene3D" id="3.40.50.360">
    <property type="match status" value="1"/>
</dbReference>
<dbReference type="SUPFAM" id="SSF52218">
    <property type="entry name" value="Flavoproteins"/>
    <property type="match status" value="1"/>
</dbReference>
<dbReference type="AlphaFoldDB" id="A0A2R4MAB3"/>
<gene>
    <name evidence="2" type="ORF">MXMO3_00258</name>
</gene>
<sequence length="181" mass="19588">MAKFLAVSGSIRQGSYNAELAHYMVRRAQEKGWDAEYVDLHDYPMPIFNEDLEQDQKPECALDLAKQFAAADAIFLATPEYNGSITPVLKNTIDWLTRQGQGAFSHAIFGIGSVSSGALAGVMALSHMRDILSKLSALMAPTPLGIGMGATAFDENGEIADPRVKARADKLVDELTSIKRG</sequence>
<dbReference type="PANTHER" id="PTHR30543">
    <property type="entry name" value="CHROMATE REDUCTASE"/>
    <property type="match status" value="1"/>
</dbReference>